<dbReference type="PANTHER" id="PTHR43284">
    <property type="entry name" value="ASPARAGINE SYNTHETASE (GLUTAMINE-HYDROLYZING)"/>
    <property type="match status" value="1"/>
</dbReference>
<feature type="domain" description="Glutamine amidotransferase type-2" evidence="11">
    <location>
        <begin position="18"/>
        <end position="228"/>
    </location>
</feature>
<evidence type="ECO:0000259" key="11">
    <source>
        <dbReference type="PROSITE" id="PS51278"/>
    </source>
</evidence>
<dbReference type="PIRSF" id="PIRSF001589">
    <property type="entry name" value="Asn_synthetase_glu-h"/>
    <property type="match status" value="1"/>
</dbReference>
<evidence type="ECO:0000256" key="3">
    <source>
        <dbReference type="ARBA" id="ARBA00012737"/>
    </source>
</evidence>
<dbReference type="EMBL" id="JAENIB010000005">
    <property type="protein sequence ID" value="MBK1931230.1"/>
    <property type="molecule type" value="Genomic_DNA"/>
</dbReference>
<evidence type="ECO:0000313" key="17">
    <source>
        <dbReference type="Proteomes" id="UP001220209"/>
    </source>
</evidence>
<dbReference type="GeneID" id="93194700"/>
<organism evidence="12 15">
    <name type="scientific">Burkholderia contaminans</name>
    <dbReference type="NCBI Taxonomy" id="488447"/>
    <lineage>
        <taxon>Bacteria</taxon>
        <taxon>Pseudomonadati</taxon>
        <taxon>Pseudomonadota</taxon>
        <taxon>Betaproteobacteria</taxon>
        <taxon>Burkholderiales</taxon>
        <taxon>Burkholderiaceae</taxon>
        <taxon>Burkholderia</taxon>
        <taxon>Burkholderia cepacia complex</taxon>
    </lineage>
</organism>
<comment type="similarity">
    <text evidence="2">Belongs to the asparagine synthetase family.</text>
</comment>
<accession>A0A1R1VZY7</accession>
<dbReference type="InterPro" id="IPR051786">
    <property type="entry name" value="ASN_synthetase/amidase"/>
</dbReference>
<evidence type="ECO:0000256" key="7">
    <source>
        <dbReference type="ARBA" id="ARBA00048741"/>
    </source>
</evidence>
<evidence type="ECO:0000256" key="4">
    <source>
        <dbReference type="ARBA" id="ARBA00022741"/>
    </source>
</evidence>
<keyword evidence="16" id="KW-1185">Reference proteome</keyword>
<dbReference type="CDD" id="cd00712">
    <property type="entry name" value="AsnB"/>
    <property type="match status" value="1"/>
</dbReference>
<keyword evidence="6 8" id="KW-0315">Glutamine amidotransferase</keyword>
<dbReference type="Pfam" id="PF00733">
    <property type="entry name" value="Asn_synthase"/>
    <property type="match status" value="1"/>
</dbReference>
<dbReference type="SUPFAM" id="SSF52402">
    <property type="entry name" value="Adenine nucleotide alpha hydrolases-like"/>
    <property type="match status" value="1"/>
</dbReference>
<name>A0A1R1VZY7_9BURK</name>
<dbReference type="CDD" id="cd01991">
    <property type="entry name" value="Asn_synthase_B_C"/>
    <property type="match status" value="1"/>
</dbReference>
<sequence length="606" mass="67978">MDHAVARSRSTWRDRLMCGLAGLIRHDGQAPAQVERVLAMRERQRHRGPDDRGLWHDQHAVLAHDRLALLDAEHGAQPMCSADHRYVLVYNGEIYNYAELRHELSARWLFRTNTDTEVVLAAYAVWGEACLRRFNGMFAFLVWDTHRQRAFAARDRLGVKPFVYLQQGAEFLFASEAKGLLPAMQAPRANIDAVLEYLVAPFFSGVAQPMFDGMAYLPPGHLLRLDRDGLQLSRWAPEIAENPAARADDIAHALRERLSAAVQRSLIADTPVGLFFSGGLDSTLIGGLARAAGATPPCFTIRFEDHHRYDYTRSLIVASDDQPFAEQAANELGLPREDVVPTRSALAQDMLQLATQNDALPAWEQELAQHYLARAASTRLKAVLVGDAADETHYGYHFLLDPHATRDPTHILQRLTADPYLRQGLLEQPLQHYGEVYRQLAIAAGHDWHTPASRLRATQWLVRHRWLQRLLHNGDIHGMAHGLEARVPFSDTEVLDLAATIPAELALRDGVEKAMLREASRGALPEAVRLRRKSALPKDQGNGESLRQHTREILATDADRIAGLLDVPRLQRRCADPSPLNEQERAVMFRACSLAHWSRVHGVSMP</sequence>
<dbReference type="InterPro" id="IPR014729">
    <property type="entry name" value="Rossmann-like_a/b/a_fold"/>
</dbReference>
<evidence type="ECO:0000256" key="10">
    <source>
        <dbReference type="PIRSR" id="PIRSR001589-3"/>
    </source>
</evidence>
<dbReference type="OrthoDB" id="9763290at2"/>
<dbReference type="InterPro" id="IPR017932">
    <property type="entry name" value="GATase_2_dom"/>
</dbReference>
<feature type="binding site" evidence="9">
    <location>
        <position position="115"/>
    </location>
    <ligand>
        <name>L-glutamine</name>
        <dbReference type="ChEBI" id="CHEBI:58359"/>
    </ligand>
</feature>
<evidence type="ECO:0000256" key="5">
    <source>
        <dbReference type="ARBA" id="ARBA00022840"/>
    </source>
</evidence>
<dbReference type="EMBL" id="CP090642">
    <property type="protein sequence ID" value="WFN22234.1"/>
    <property type="molecule type" value="Genomic_DNA"/>
</dbReference>
<keyword evidence="5 9" id="KW-0067">ATP-binding</keyword>
<feature type="site" description="Important for beta-aspartyl-AMP intermediate formation" evidence="10">
    <location>
        <position position="387"/>
    </location>
</feature>
<evidence type="ECO:0000313" key="13">
    <source>
        <dbReference type="EMBL" id="MBO1831018.1"/>
    </source>
</evidence>
<evidence type="ECO:0000313" key="16">
    <source>
        <dbReference type="Proteomes" id="UP000664048"/>
    </source>
</evidence>
<keyword evidence="8" id="KW-0061">Asparagine biosynthesis</keyword>
<dbReference type="Gene3D" id="3.60.20.10">
    <property type="entry name" value="Glutamine Phosphoribosylpyrophosphate, subunit 1, domain 1"/>
    <property type="match status" value="1"/>
</dbReference>
<reference evidence="13 16" key="2">
    <citation type="submission" date="2021-03" db="EMBL/GenBank/DDBJ databases">
        <title>Clinical course, treatment and visual outcome of an outbreak of Burkholderia contaminans endophthalmitis following cataract surgery.</title>
        <authorList>
            <person name="Lind C."/>
            <person name="Olsen K."/>
            <person name="Angelsen N.K."/>
            <person name="Krefting E.A."/>
            <person name="Fossen K."/>
            <person name="Gravningen K."/>
            <person name="Depoorter E."/>
            <person name="Vandamme P."/>
            <person name="Bertelsen G."/>
        </authorList>
    </citation>
    <scope>NUCLEOTIDE SEQUENCE [LARGE SCALE GENOMIC DNA]</scope>
    <source>
        <strain evidence="13 16">51242556</strain>
    </source>
</reference>
<evidence type="ECO:0000256" key="1">
    <source>
        <dbReference type="ARBA" id="ARBA00005187"/>
    </source>
</evidence>
<evidence type="ECO:0000256" key="2">
    <source>
        <dbReference type="ARBA" id="ARBA00005752"/>
    </source>
</evidence>
<evidence type="ECO:0000313" key="14">
    <source>
        <dbReference type="EMBL" id="WFN22234.1"/>
    </source>
</evidence>
<dbReference type="InterPro" id="IPR006426">
    <property type="entry name" value="Asn_synth_AEB"/>
</dbReference>
<dbReference type="InterPro" id="IPR029055">
    <property type="entry name" value="Ntn_hydrolases_N"/>
</dbReference>
<proteinExistence type="inferred from homology"/>
<reference evidence="14 17" key="3">
    <citation type="submission" date="2021-12" db="EMBL/GenBank/DDBJ databases">
        <title>Genomic and phenotypic characterization of three Burkholderia contaminans isolates recovered from different sources.</title>
        <authorList>
            <person name="Lopez De Volder A."/>
            <person name="Fan Y."/>
            <person name="Nunvar J."/>
            <person name="Herrera T."/>
            <person name="Timp W."/>
            <person name="Degrossi J."/>
        </authorList>
    </citation>
    <scope>NUCLEOTIDE SEQUENCE [LARGE SCALE GENOMIC DNA]</scope>
    <source>
        <strain evidence="14 17">LMG 23361</strain>
    </source>
</reference>
<comment type="catalytic activity">
    <reaction evidence="7">
        <text>L-aspartate + L-glutamine + ATP + H2O = L-asparagine + L-glutamate + AMP + diphosphate + H(+)</text>
        <dbReference type="Rhea" id="RHEA:12228"/>
        <dbReference type="ChEBI" id="CHEBI:15377"/>
        <dbReference type="ChEBI" id="CHEBI:15378"/>
        <dbReference type="ChEBI" id="CHEBI:29985"/>
        <dbReference type="ChEBI" id="CHEBI:29991"/>
        <dbReference type="ChEBI" id="CHEBI:30616"/>
        <dbReference type="ChEBI" id="CHEBI:33019"/>
        <dbReference type="ChEBI" id="CHEBI:58048"/>
        <dbReference type="ChEBI" id="CHEBI:58359"/>
        <dbReference type="ChEBI" id="CHEBI:456215"/>
        <dbReference type="EC" id="6.3.5.4"/>
    </reaction>
</comment>
<dbReference type="InterPro" id="IPR033738">
    <property type="entry name" value="AsnB_N"/>
</dbReference>
<evidence type="ECO:0000256" key="9">
    <source>
        <dbReference type="PIRSR" id="PIRSR001589-2"/>
    </source>
</evidence>
<dbReference type="Proteomes" id="UP000664048">
    <property type="component" value="Unassembled WGS sequence"/>
</dbReference>
<keyword evidence="12" id="KW-0436">Ligase</keyword>
<dbReference type="NCBIfam" id="TIGR01536">
    <property type="entry name" value="asn_synth_AEB"/>
    <property type="match status" value="1"/>
</dbReference>
<keyword evidence="4 9" id="KW-0547">Nucleotide-binding</keyword>
<dbReference type="GO" id="GO:0006529">
    <property type="term" value="P:asparagine biosynthetic process"/>
    <property type="evidence" value="ECO:0007669"/>
    <property type="project" value="UniProtKB-KW"/>
</dbReference>
<dbReference type="AlphaFoldDB" id="A0A1R1VZY7"/>
<dbReference type="EMBL" id="JAGEMX010000005">
    <property type="protein sequence ID" value="MBO1831018.1"/>
    <property type="molecule type" value="Genomic_DNA"/>
</dbReference>
<comment type="pathway">
    <text evidence="1">Amino-acid biosynthesis; L-asparagine biosynthesis; L-asparagine from L-aspartate (L-Gln route): step 1/1.</text>
</comment>
<dbReference type="InterPro" id="IPR001962">
    <property type="entry name" value="Asn_synthase"/>
</dbReference>
<dbReference type="Pfam" id="PF13537">
    <property type="entry name" value="GATase_7"/>
    <property type="match status" value="1"/>
</dbReference>
<dbReference type="RefSeq" id="WP_046197074.1">
    <property type="nucleotide sequence ID" value="NZ_AP018359.1"/>
</dbReference>
<evidence type="ECO:0000313" key="12">
    <source>
        <dbReference type="EMBL" id="MBK1931230.1"/>
    </source>
</evidence>
<dbReference type="Proteomes" id="UP001220209">
    <property type="component" value="Chromosome 3"/>
</dbReference>
<dbReference type="Proteomes" id="UP000611459">
    <property type="component" value="Unassembled WGS sequence"/>
</dbReference>
<reference evidence="12" key="1">
    <citation type="submission" date="2021-01" db="EMBL/GenBank/DDBJ databases">
        <title>Outbreak of Burkholderia contaminns endophthalmitis traced to a clinical ventilation system.</title>
        <authorList>
            <person name="Lipuma J."/>
            <person name="Spilker T."/>
            <person name="Kratholm J."/>
        </authorList>
    </citation>
    <scope>NUCLEOTIDE SEQUENCE</scope>
    <source>
        <strain evidence="12">HI4954</strain>
    </source>
</reference>
<dbReference type="GO" id="GO:0005524">
    <property type="term" value="F:ATP binding"/>
    <property type="evidence" value="ECO:0007669"/>
    <property type="project" value="UniProtKB-KW"/>
</dbReference>
<dbReference type="Gene3D" id="3.40.50.620">
    <property type="entry name" value="HUPs"/>
    <property type="match status" value="1"/>
</dbReference>
<evidence type="ECO:0000256" key="8">
    <source>
        <dbReference type="PIRSR" id="PIRSR001589-1"/>
    </source>
</evidence>
<evidence type="ECO:0000313" key="15">
    <source>
        <dbReference type="Proteomes" id="UP000611459"/>
    </source>
</evidence>
<dbReference type="PANTHER" id="PTHR43284:SF1">
    <property type="entry name" value="ASPARAGINE SYNTHETASE"/>
    <property type="match status" value="1"/>
</dbReference>
<gene>
    <name evidence="12" type="primary">asnB</name>
    <name evidence="13" type="ORF">J4M89_16725</name>
    <name evidence="12" type="ORF">JIN94_15185</name>
    <name evidence="14" type="ORF">LXE91_36690</name>
</gene>
<evidence type="ECO:0000256" key="6">
    <source>
        <dbReference type="ARBA" id="ARBA00022962"/>
    </source>
</evidence>
<dbReference type="SUPFAM" id="SSF56235">
    <property type="entry name" value="N-terminal nucleophile aminohydrolases (Ntn hydrolases)"/>
    <property type="match status" value="1"/>
</dbReference>
<dbReference type="EC" id="6.3.5.4" evidence="3"/>
<dbReference type="GO" id="GO:0004066">
    <property type="term" value="F:asparagine synthase (glutamine-hydrolyzing) activity"/>
    <property type="evidence" value="ECO:0007669"/>
    <property type="project" value="UniProtKB-EC"/>
</dbReference>
<feature type="active site" description="For GATase activity" evidence="8">
    <location>
        <position position="18"/>
    </location>
</feature>
<keyword evidence="8" id="KW-0028">Amino-acid biosynthesis</keyword>
<dbReference type="PROSITE" id="PS51278">
    <property type="entry name" value="GATASE_TYPE_2"/>
    <property type="match status" value="1"/>
</dbReference>
<protein>
    <recommendedName>
        <fullName evidence="3">asparagine synthase (glutamine-hydrolyzing)</fullName>
        <ecNumber evidence="3">6.3.5.4</ecNumber>
    </recommendedName>
</protein>